<feature type="region of interest" description="Disordered" evidence="1">
    <location>
        <begin position="85"/>
        <end position="128"/>
    </location>
</feature>
<protein>
    <submittedName>
        <fullName evidence="3">Unnamed protein product</fullName>
    </submittedName>
</protein>
<keyword evidence="4" id="KW-1185">Reference proteome</keyword>
<proteinExistence type="predicted"/>
<evidence type="ECO:0000313" key="4">
    <source>
        <dbReference type="Proteomes" id="UP001165121"/>
    </source>
</evidence>
<dbReference type="Gene3D" id="2.40.70.10">
    <property type="entry name" value="Acid Proteases"/>
    <property type="match status" value="1"/>
</dbReference>
<dbReference type="Pfam" id="PF03732">
    <property type="entry name" value="Retrotrans_gag"/>
    <property type="match status" value="1"/>
</dbReference>
<gene>
    <name evidence="3" type="ORF">Pfra01_002939400</name>
</gene>
<sequence length="265" mass="30455">MKQRFVTRSREEDLVASFFDCNQGNRSLDVYIDEFQRLRRTNDVSEKFKMIKFKKGLRSSQLKALLKTQTYESLEELVDAARSFNPRDTFAESQKPGRDSGANNTKRKPAVAKYTPQEAGEGEGSQVPERYLIKTTRCENKTRPAPAKTFFDEGADFCGISEKFVEKHGWEDEVVDHGAMGVTYANGKTESVRQRTIRLTVFVEKLPAFEYDFYLCYIPNECERMLGVPWKRLARPIIYWETDRILSKEAFVEEVKASVNAAGLP</sequence>
<evidence type="ECO:0000313" key="3">
    <source>
        <dbReference type="EMBL" id="GMG15284.1"/>
    </source>
</evidence>
<accession>A0A9W6YN39</accession>
<organism evidence="3 4">
    <name type="scientific">Phytophthora fragariaefolia</name>
    <dbReference type="NCBI Taxonomy" id="1490495"/>
    <lineage>
        <taxon>Eukaryota</taxon>
        <taxon>Sar</taxon>
        <taxon>Stramenopiles</taxon>
        <taxon>Oomycota</taxon>
        <taxon>Peronosporomycetes</taxon>
        <taxon>Peronosporales</taxon>
        <taxon>Peronosporaceae</taxon>
        <taxon>Phytophthora</taxon>
    </lineage>
</organism>
<evidence type="ECO:0000259" key="2">
    <source>
        <dbReference type="Pfam" id="PF03732"/>
    </source>
</evidence>
<dbReference type="AlphaFoldDB" id="A0A9W6YN39"/>
<comment type="caution">
    <text evidence="3">The sequence shown here is derived from an EMBL/GenBank/DDBJ whole genome shotgun (WGS) entry which is preliminary data.</text>
</comment>
<dbReference type="Proteomes" id="UP001165121">
    <property type="component" value="Unassembled WGS sequence"/>
</dbReference>
<dbReference type="InterPro" id="IPR005162">
    <property type="entry name" value="Retrotrans_gag_dom"/>
</dbReference>
<dbReference type="EMBL" id="BSXT01018876">
    <property type="protein sequence ID" value="GMG15284.1"/>
    <property type="molecule type" value="Genomic_DNA"/>
</dbReference>
<feature type="domain" description="Retrotransposon gag" evidence="2">
    <location>
        <begin position="1"/>
        <end position="58"/>
    </location>
</feature>
<name>A0A9W6YN39_9STRA</name>
<reference evidence="3" key="1">
    <citation type="submission" date="2023-04" db="EMBL/GenBank/DDBJ databases">
        <title>Phytophthora fragariaefolia NBRC 109709.</title>
        <authorList>
            <person name="Ichikawa N."/>
            <person name="Sato H."/>
            <person name="Tonouchi N."/>
        </authorList>
    </citation>
    <scope>NUCLEOTIDE SEQUENCE</scope>
    <source>
        <strain evidence="3">NBRC 109709</strain>
    </source>
</reference>
<dbReference type="OrthoDB" id="126847at2759"/>
<dbReference type="InterPro" id="IPR021109">
    <property type="entry name" value="Peptidase_aspartic_dom_sf"/>
</dbReference>
<evidence type="ECO:0000256" key="1">
    <source>
        <dbReference type="SAM" id="MobiDB-lite"/>
    </source>
</evidence>